<dbReference type="InterPro" id="IPR001452">
    <property type="entry name" value="SH3_domain"/>
</dbReference>
<feature type="compositionally biased region" description="Polar residues" evidence="5">
    <location>
        <begin position="597"/>
        <end position="607"/>
    </location>
</feature>
<accession>A0ABD2KEB4</accession>
<dbReference type="PROSITE" id="PS51090">
    <property type="entry name" value="CORTACTIN"/>
    <property type="match status" value="7"/>
</dbReference>
<feature type="compositionally biased region" description="Basic and acidic residues" evidence="5">
    <location>
        <begin position="277"/>
        <end position="304"/>
    </location>
</feature>
<dbReference type="PRINTS" id="PR00452">
    <property type="entry name" value="SH3DOMAIN"/>
</dbReference>
<protein>
    <recommendedName>
        <fullName evidence="6">SH3 domain-containing protein</fullName>
    </recommendedName>
</protein>
<keyword evidence="3" id="KW-0677">Repeat</keyword>
<dbReference type="Pfam" id="PF00018">
    <property type="entry name" value="SH3_1"/>
    <property type="match status" value="1"/>
</dbReference>
<dbReference type="SMART" id="SM00326">
    <property type="entry name" value="SH3"/>
    <property type="match status" value="1"/>
</dbReference>
<feature type="compositionally biased region" description="Low complexity" evidence="5">
    <location>
        <begin position="622"/>
        <end position="635"/>
    </location>
</feature>
<feature type="compositionally biased region" description="Polar residues" evidence="5">
    <location>
        <begin position="340"/>
        <end position="352"/>
    </location>
</feature>
<evidence type="ECO:0000259" key="6">
    <source>
        <dbReference type="PROSITE" id="PS50002"/>
    </source>
</evidence>
<evidence type="ECO:0000313" key="7">
    <source>
        <dbReference type="EMBL" id="KAL3101186.1"/>
    </source>
</evidence>
<evidence type="ECO:0000256" key="1">
    <source>
        <dbReference type="ARBA" id="ARBA00022443"/>
    </source>
</evidence>
<gene>
    <name evidence="7" type="ORF">niasHS_001646</name>
</gene>
<evidence type="ECO:0000313" key="8">
    <source>
        <dbReference type="Proteomes" id="UP001620645"/>
    </source>
</evidence>
<dbReference type="InterPro" id="IPR036028">
    <property type="entry name" value="SH3-like_dom_sf"/>
</dbReference>
<keyword evidence="1 4" id="KW-0728">SH3 domain</keyword>
<feature type="region of interest" description="Disordered" evidence="5">
    <location>
        <begin position="138"/>
        <end position="498"/>
    </location>
</feature>
<evidence type="ECO:0000256" key="2">
    <source>
        <dbReference type="ARBA" id="ARBA00022553"/>
    </source>
</evidence>
<organism evidence="7 8">
    <name type="scientific">Heterodera schachtii</name>
    <name type="common">Sugarbeet cyst nematode worm</name>
    <name type="synonym">Tylenchus schachtii</name>
    <dbReference type="NCBI Taxonomy" id="97005"/>
    <lineage>
        <taxon>Eukaryota</taxon>
        <taxon>Metazoa</taxon>
        <taxon>Ecdysozoa</taxon>
        <taxon>Nematoda</taxon>
        <taxon>Chromadorea</taxon>
        <taxon>Rhabditida</taxon>
        <taxon>Tylenchina</taxon>
        <taxon>Tylenchomorpha</taxon>
        <taxon>Tylenchoidea</taxon>
        <taxon>Heteroderidae</taxon>
        <taxon>Heteroderinae</taxon>
        <taxon>Heterodera</taxon>
    </lineage>
</organism>
<feature type="compositionally biased region" description="Basic and acidic residues" evidence="5">
    <location>
        <begin position="379"/>
        <end position="430"/>
    </location>
</feature>
<evidence type="ECO:0000256" key="5">
    <source>
        <dbReference type="SAM" id="MobiDB-lite"/>
    </source>
</evidence>
<dbReference type="InterPro" id="IPR003134">
    <property type="entry name" value="Hs1_Cortactin"/>
</dbReference>
<feature type="domain" description="SH3" evidence="6">
    <location>
        <begin position="632"/>
        <end position="690"/>
    </location>
</feature>
<feature type="compositionally biased region" description="Basic and acidic residues" evidence="5">
    <location>
        <begin position="513"/>
        <end position="562"/>
    </location>
</feature>
<dbReference type="Pfam" id="PF02218">
    <property type="entry name" value="HS1_rep"/>
    <property type="match status" value="7"/>
</dbReference>
<keyword evidence="2" id="KW-0597">Phosphoprotein</keyword>
<feature type="compositionally biased region" description="Basic and acidic residues" evidence="5">
    <location>
        <begin position="138"/>
        <end position="155"/>
    </location>
</feature>
<dbReference type="PROSITE" id="PS50002">
    <property type="entry name" value="SH3"/>
    <property type="match status" value="1"/>
</dbReference>
<dbReference type="PANTHER" id="PTHR10829:SF23">
    <property type="entry name" value="CORTACTIN, ISOFORM A"/>
    <property type="match status" value="1"/>
</dbReference>
<feature type="compositionally biased region" description="Basic and acidic residues" evidence="5">
    <location>
        <begin position="203"/>
        <end position="230"/>
    </location>
</feature>
<proteinExistence type="predicted"/>
<evidence type="ECO:0000256" key="3">
    <source>
        <dbReference type="ARBA" id="ARBA00022737"/>
    </source>
</evidence>
<evidence type="ECO:0000256" key="4">
    <source>
        <dbReference type="PROSITE-ProRule" id="PRU00192"/>
    </source>
</evidence>
<reference evidence="7 8" key="1">
    <citation type="submission" date="2024-10" db="EMBL/GenBank/DDBJ databases">
        <authorList>
            <person name="Kim D."/>
        </authorList>
    </citation>
    <scope>NUCLEOTIDE SEQUENCE [LARGE SCALE GENOMIC DNA]</scope>
    <source>
        <strain evidence="7">Taebaek</strain>
    </source>
</reference>
<feature type="compositionally biased region" description="Basic and acidic residues" evidence="5">
    <location>
        <begin position="241"/>
        <end position="267"/>
    </location>
</feature>
<dbReference type="EMBL" id="JBICCN010000027">
    <property type="protein sequence ID" value="KAL3101186.1"/>
    <property type="molecule type" value="Genomic_DNA"/>
</dbReference>
<feature type="region of interest" description="Disordered" evidence="5">
    <location>
        <begin position="1"/>
        <end position="27"/>
    </location>
</feature>
<comment type="caution">
    <text evidence="7">The sequence shown here is derived from an EMBL/GenBank/DDBJ whole genome shotgun (WGS) entry which is preliminary data.</text>
</comment>
<dbReference type="Proteomes" id="UP001620645">
    <property type="component" value="Unassembled WGS sequence"/>
</dbReference>
<dbReference type="PRINTS" id="PR00499">
    <property type="entry name" value="P67PHOX"/>
</dbReference>
<sequence length="690" mass="77548">MPSLSVKPAHSVEPAQEEEDDWETDPDFLNAVNEKESRWGAKTVAGSGHQESIRLDKLREEVLKSDQVEKERKLAQMPRASDGYGGKFGVQSDRVDQCAVGFEYKGKVEAHASQRDYSHGFGGTFGVQKDRVDKSAVGWDSHETVEKHESQKDYKMGFGGQFGVQSDRQDKSAAGWDEREKAAKHESQTDYKKGFGGQFGVQSDRKDKSALGWNEVEKVKPHESQTDYKKGFGGQFGVQSDRQDKSALGWEEREKLQSHESQTDYKKGFGGQFGVQSDRKDKTAHGWEEHEKVEKHESQTDYKKGFGGQFGVQSDRQDKTAHGWNEKARDEGDGAAKTAAETQKNGAQSQPKSDGPTHGAAKSLRSKFEQMASQGEQQNLDRVREERERRKREDEQLRERQGEEERQRQQRLEEQWAKQSEEGEKGEEQQQKVQQQPKQRPTIGVRLPYAAAPVPEQQQQQRNSRLVEENTAEIASEHSIAETEVEEPQPPPVKVLPSVADIAQHKMFMGAVSHDELKKHANLDTKGEERQEEEKLRDSGEWADEPKNSTPKETDEGQKERAQQQQHHQYELPPFVYDELPDVVTSSATTPADAALSNHSENDQNATPPADPTPAVKEEPSAGESTAAPGTSTGATAVALFEYERQDDDEIGFEVNDVITDIEQIDVGWWRGVCKGRYGLFPANYVQLTE</sequence>
<dbReference type="PANTHER" id="PTHR10829">
    <property type="entry name" value="CORTACTIN AND DREBRIN"/>
    <property type="match status" value="1"/>
</dbReference>
<dbReference type="SUPFAM" id="SSF50044">
    <property type="entry name" value="SH3-domain"/>
    <property type="match status" value="1"/>
</dbReference>
<feature type="compositionally biased region" description="Acidic residues" evidence="5">
    <location>
        <begin position="15"/>
        <end position="26"/>
    </location>
</feature>
<keyword evidence="8" id="KW-1185">Reference proteome</keyword>
<name>A0ABD2KEB4_HETSC</name>
<dbReference type="Gene3D" id="2.30.30.40">
    <property type="entry name" value="SH3 Domains"/>
    <property type="match status" value="1"/>
</dbReference>
<feature type="region of interest" description="Disordered" evidence="5">
    <location>
        <begin position="513"/>
        <end position="635"/>
    </location>
</feature>
<dbReference type="AlphaFoldDB" id="A0ABD2KEB4"/>
<feature type="compositionally biased region" description="Basic and acidic residues" evidence="5">
    <location>
        <begin position="167"/>
        <end position="193"/>
    </location>
</feature>
<feature type="compositionally biased region" description="Basic and acidic residues" evidence="5">
    <location>
        <begin position="315"/>
        <end position="334"/>
    </location>
</feature>